<gene>
    <name evidence="2" type="ORF">SUTH_02407</name>
</gene>
<dbReference type="EMBL" id="AP012547">
    <property type="protein sequence ID" value="BAO30194.1"/>
    <property type="molecule type" value="Genomic_DNA"/>
</dbReference>
<reference evidence="2 3" key="1">
    <citation type="journal article" date="2014" name="Syst. Appl. Microbiol.">
        <title>Complete genomes of freshwater sulfur oxidizers Sulfuricella denitrificans skB26 and Sulfuritalea hydrogenivorans sk43H: genetic insights into the sulfur oxidation pathway of betaproteobacteria.</title>
        <authorList>
            <person name="Watanabe T."/>
            <person name="Kojima H."/>
            <person name="Fukui M."/>
        </authorList>
    </citation>
    <scope>NUCLEOTIDE SEQUENCE [LARGE SCALE GENOMIC DNA]</scope>
    <source>
        <strain evidence="2">DSM22779</strain>
    </source>
</reference>
<accession>W0SG01</accession>
<sequence length="181" mass="19542">MQLETHSPVALADTAPAAPKFFSLSDRVGRVRYFAYILGALTGCGLLLILIYIVAFLLPAGVGKLVSATSYIMIKSVVFPLIVFVMSIRRLHDLDLSGWWSLLALIPLVPIVLVLIPGKKEANRFGPVPAPNPAGLKLAAIVLPCALAGLYYYMLDINPKARITETPPVAAKPGLRSYDTK</sequence>
<evidence type="ECO:0000256" key="1">
    <source>
        <dbReference type="SAM" id="Phobius"/>
    </source>
</evidence>
<dbReference type="KEGG" id="shd:SUTH_02407"/>
<keyword evidence="1" id="KW-0472">Membrane</keyword>
<dbReference type="AlphaFoldDB" id="W0SG01"/>
<dbReference type="GO" id="GO:0005886">
    <property type="term" value="C:plasma membrane"/>
    <property type="evidence" value="ECO:0007669"/>
    <property type="project" value="TreeGrafter"/>
</dbReference>
<dbReference type="STRING" id="1223802.SUTH_02407"/>
<proteinExistence type="predicted"/>
<dbReference type="HOGENOM" id="CLU_1488305_0_0_4"/>
<dbReference type="InterPro" id="IPR008523">
    <property type="entry name" value="DUF805"/>
</dbReference>
<dbReference type="Proteomes" id="UP000031637">
    <property type="component" value="Chromosome"/>
</dbReference>
<keyword evidence="1" id="KW-1133">Transmembrane helix</keyword>
<keyword evidence="1" id="KW-0812">Transmembrane</keyword>
<evidence type="ECO:0008006" key="4">
    <source>
        <dbReference type="Google" id="ProtNLM"/>
    </source>
</evidence>
<protein>
    <recommendedName>
        <fullName evidence="4">DUF805 domain-containing protein</fullName>
    </recommendedName>
</protein>
<evidence type="ECO:0000313" key="3">
    <source>
        <dbReference type="Proteomes" id="UP000031637"/>
    </source>
</evidence>
<feature type="transmembrane region" description="Helical" evidence="1">
    <location>
        <begin position="33"/>
        <end position="59"/>
    </location>
</feature>
<feature type="transmembrane region" description="Helical" evidence="1">
    <location>
        <begin position="98"/>
        <end position="116"/>
    </location>
</feature>
<feature type="transmembrane region" description="Helical" evidence="1">
    <location>
        <begin position="136"/>
        <end position="155"/>
    </location>
</feature>
<dbReference type="PANTHER" id="PTHR34980">
    <property type="entry name" value="INNER MEMBRANE PROTEIN-RELATED-RELATED"/>
    <property type="match status" value="1"/>
</dbReference>
<organism evidence="2 3">
    <name type="scientific">Sulfuritalea hydrogenivorans sk43H</name>
    <dbReference type="NCBI Taxonomy" id="1223802"/>
    <lineage>
        <taxon>Bacteria</taxon>
        <taxon>Pseudomonadati</taxon>
        <taxon>Pseudomonadota</taxon>
        <taxon>Betaproteobacteria</taxon>
        <taxon>Nitrosomonadales</taxon>
        <taxon>Sterolibacteriaceae</taxon>
        <taxon>Sulfuritalea</taxon>
    </lineage>
</organism>
<dbReference type="Pfam" id="PF05656">
    <property type="entry name" value="DUF805"/>
    <property type="match status" value="1"/>
</dbReference>
<evidence type="ECO:0000313" key="2">
    <source>
        <dbReference type="EMBL" id="BAO30194.1"/>
    </source>
</evidence>
<feature type="transmembrane region" description="Helical" evidence="1">
    <location>
        <begin position="65"/>
        <end position="86"/>
    </location>
</feature>
<name>W0SG01_9PROT</name>
<keyword evidence="3" id="KW-1185">Reference proteome</keyword>
<dbReference type="PANTHER" id="PTHR34980:SF3">
    <property type="entry name" value="BLR8105 PROTEIN"/>
    <property type="match status" value="1"/>
</dbReference>